<evidence type="ECO:0000256" key="1">
    <source>
        <dbReference type="SAM" id="MobiDB-lite"/>
    </source>
</evidence>
<feature type="compositionally biased region" description="Acidic residues" evidence="1">
    <location>
        <begin position="79"/>
        <end position="90"/>
    </location>
</feature>
<keyword evidence="3" id="KW-1185">Reference proteome</keyword>
<proteinExistence type="predicted"/>
<evidence type="ECO:0000313" key="3">
    <source>
        <dbReference type="Proteomes" id="UP000266841"/>
    </source>
</evidence>
<accession>K0SIR1</accession>
<dbReference type="AlphaFoldDB" id="K0SIR1"/>
<feature type="region of interest" description="Disordered" evidence="1">
    <location>
        <begin position="37"/>
        <end position="114"/>
    </location>
</feature>
<feature type="compositionally biased region" description="Basic residues" evidence="1">
    <location>
        <begin position="43"/>
        <end position="52"/>
    </location>
</feature>
<dbReference type="EMBL" id="AGNL01016775">
    <property type="protein sequence ID" value="EJK64849.1"/>
    <property type="molecule type" value="Genomic_DNA"/>
</dbReference>
<dbReference type="Proteomes" id="UP000266841">
    <property type="component" value="Unassembled WGS sequence"/>
</dbReference>
<protein>
    <submittedName>
        <fullName evidence="2">Uncharacterized protein</fullName>
    </submittedName>
</protein>
<organism evidence="2 3">
    <name type="scientific">Thalassiosira oceanica</name>
    <name type="common">Marine diatom</name>
    <dbReference type="NCBI Taxonomy" id="159749"/>
    <lineage>
        <taxon>Eukaryota</taxon>
        <taxon>Sar</taxon>
        <taxon>Stramenopiles</taxon>
        <taxon>Ochrophyta</taxon>
        <taxon>Bacillariophyta</taxon>
        <taxon>Coscinodiscophyceae</taxon>
        <taxon>Thalassiosirophycidae</taxon>
        <taxon>Thalassiosirales</taxon>
        <taxon>Thalassiosiraceae</taxon>
        <taxon>Thalassiosira</taxon>
    </lineage>
</organism>
<reference evidence="2 3" key="1">
    <citation type="journal article" date="2012" name="Genome Biol.">
        <title>Genome and low-iron response of an oceanic diatom adapted to chronic iron limitation.</title>
        <authorList>
            <person name="Lommer M."/>
            <person name="Specht M."/>
            <person name="Roy A.S."/>
            <person name="Kraemer L."/>
            <person name="Andreson R."/>
            <person name="Gutowska M.A."/>
            <person name="Wolf J."/>
            <person name="Bergner S.V."/>
            <person name="Schilhabel M.B."/>
            <person name="Klostermeier U.C."/>
            <person name="Beiko R.G."/>
            <person name="Rosenstiel P."/>
            <person name="Hippler M."/>
            <person name="Laroche J."/>
        </authorList>
    </citation>
    <scope>NUCLEOTIDE SEQUENCE [LARGE SCALE GENOMIC DNA]</scope>
    <source>
        <strain evidence="2 3">CCMP1005</strain>
    </source>
</reference>
<sequence>EEETALSSGIRELGRLRTEGDRCRLLNARQMMSLVASTGRPTFLRRRRRHGGGGRGGGELARGRVPSLPPSIPHPLKDEDTDEDMEDAEIEEKSKESSLHRAATRSSKKRTAEDSGRIIVLSEKEGYISHEKGANGIDFKEAPWNDDKNEPTRLGKHYSNLFGIEIEACHGQAIRSAEHFSAISGMTVADHWERFKEREDHDTFMKRLQELIAEGEDLCTERLG</sequence>
<comment type="caution">
    <text evidence="2">The sequence shown here is derived from an EMBL/GenBank/DDBJ whole genome shotgun (WGS) entry which is preliminary data.</text>
</comment>
<feature type="non-terminal residue" evidence="2">
    <location>
        <position position="1"/>
    </location>
</feature>
<gene>
    <name evidence="2" type="ORF">THAOC_14372</name>
</gene>
<name>K0SIR1_THAOC</name>
<evidence type="ECO:0000313" key="2">
    <source>
        <dbReference type="EMBL" id="EJK64849.1"/>
    </source>
</evidence>